<dbReference type="STRING" id="1844972.A7K91_19695"/>
<proteinExistence type="predicted"/>
<dbReference type="RefSeq" id="WP_068680877.1">
    <property type="nucleotide sequence ID" value="NZ_LYPA01000041.1"/>
</dbReference>
<organism evidence="1 2">
    <name type="scientific">Paenibacillus oryzae</name>
    <dbReference type="NCBI Taxonomy" id="1844972"/>
    <lineage>
        <taxon>Bacteria</taxon>
        <taxon>Bacillati</taxon>
        <taxon>Bacillota</taxon>
        <taxon>Bacilli</taxon>
        <taxon>Bacillales</taxon>
        <taxon>Paenibacillaceae</taxon>
        <taxon>Paenibacillus</taxon>
    </lineage>
</organism>
<evidence type="ECO:0000313" key="1">
    <source>
        <dbReference type="EMBL" id="OBR67016.1"/>
    </source>
</evidence>
<name>A0A1A5YN35_9BACL</name>
<accession>A0A1A5YN35</accession>
<dbReference type="Proteomes" id="UP000092024">
    <property type="component" value="Unassembled WGS sequence"/>
</dbReference>
<protein>
    <submittedName>
        <fullName evidence="1">Uncharacterized protein</fullName>
    </submittedName>
</protein>
<sequence>MKKSGFAIMIAAMLLGGCGGIDNSVKDADPFMVHPQVSQEDAALPAPFTMDKLQQALDEYINYRLWYYPENTAGTVGNSSFDAYIGQSIDVEIRSYGEGIYASLPKKEWLVAFVEKEGIVYTQGQIDPDMKAWPGGDYTSIGSFSLKISEPRKPVFGDSPRKTKMIEASLAYLDRYYNDVSQQGADEEWEGTTATLVDFYEYEMGTTAWLVRKDGAIYNVPMYFDEENDGILAIGMKGYHVEDAEAFGPEEGYRYLKEVEDASIKIKYGL</sequence>
<keyword evidence="2" id="KW-1185">Reference proteome</keyword>
<dbReference type="PROSITE" id="PS51257">
    <property type="entry name" value="PROKAR_LIPOPROTEIN"/>
    <property type="match status" value="1"/>
</dbReference>
<reference evidence="1 2" key="1">
    <citation type="submission" date="2016-05" db="EMBL/GenBank/DDBJ databases">
        <title>Paenibacillus oryzae. sp. nov., isolated from the rice root.</title>
        <authorList>
            <person name="Zhang J."/>
            <person name="Zhang X."/>
        </authorList>
    </citation>
    <scope>NUCLEOTIDE SEQUENCE [LARGE SCALE GENOMIC DNA]</scope>
    <source>
        <strain evidence="1 2">1DrF-4</strain>
    </source>
</reference>
<dbReference type="OrthoDB" id="2560869at2"/>
<evidence type="ECO:0000313" key="2">
    <source>
        <dbReference type="Proteomes" id="UP000092024"/>
    </source>
</evidence>
<comment type="caution">
    <text evidence="1">The sequence shown here is derived from an EMBL/GenBank/DDBJ whole genome shotgun (WGS) entry which is preliminary data.</text>
</comment>
<dbReference type="EMBL" id="LYPA01000041">
    <property type="protein sequence ID" value="OBR67016.1"/>
    <property type="molecule type" value="Genomic_DNA"/>
</dbReference>
<gene>
    <name evidence="1" type="ORF">A7K91_19695</name>
</gene>
<dbReference type="AlphaFoldDB" id="A0A1A5YN35"/>